<evidence type="ECO:0000256" key="6">
    <source>
        <dbReference type="SAM" id="MobiDB-lite"/>
    </source>
</evidence>
<evidence type="ECO:0000256" key="5">
    <source>
        <dbReference type="RuleBase" id="RU003888"/>
    </source>
</evidence>
<comment type="similarity">
    <text evidence="1 4 5">Belongs to the universal ribosomal protein uL15 family.</text>
</comment>
<keyword evidence="2 4" id="KW-0689">Ribosomal protein</keyword>
<evidence type="ECO:0000256" key="2">
    <source>
        <dbReference type="ARBA" id="ARBA00022980"/>
    </source>
</evidence>
<dbReference type="Gene3D" id="3.100.10.10">
    <property type="match status" value="1"/>
</dbReference>
<dbReference type="InterPro" id="IPR030878">
    <property type="entry name" value="Ribosomal_uL15"/>
</dbReference>
<keyword evidence="9" id="KW-1185">Reference proteome</keyword>
<accession>C6XLE8</accession>
<dbReference type="STRING" id="582402.Hbal_2064"/>
<dbReference type="PANTHER" id="PTHR12934">
    <property type="entry name" value="50S RIBOSOMAL PROTEIN L15"/>
    <property type="match status" value="1"/>
</dbReference>
<comment type="function">
    <text evidence="4">Binds to the 23S rRNA.</text>
</comment>
<evidence type="ECO:0000313" key="8">
    <source>
        <dbReference type="EMBL" id="ACT59747.1"/>
    </source>
</evidence>
<evidence type="ECO:0000256" key="1">
    <source>
        <dbReference type="ARBA" id="ARBA00007320"/>
    </source>
</evidence>
<evidence type="ECO:0000256" key="4">
    <source>
        <dbReference type="HAMAP-Rule" id="MF_01341"/>
    </source>
</evidence>
<dbReference type="InterPro" id="IPR005749">
    <property type="entry name" value="Ribosomal_uL15_bac-type"/>
</dbReference>
<keyword evidence="3 4" id="KW-0687">Ribonucleoprotein</keyword>
<dbReference type="Pfam" id="PF00828">
    <property type="entry name" value="Ribosomal_L27A"/>
    <property type="match status" value="1"/>
</dbReference>
<dbReference type="GO" id="GO:0006412">
    <property type="term" value="P:translation"/>
    <property type="evidence" value="ECO:0007669"/>
    <property type="project" value="UniProtKB-UniRule"/>
</dbReference>
<dbReference type="AlphaFoldDB" id="C6XLE8"/>
<protein>
    <recommendedName>
        <fullName evidence="4">Large ribosomal subunit protein uL15</fullName>
    </recommendedName>
</protein>
<dbReference type="NCBIfam" id="TIGR01071">
    <property type="entry name" value="rplO_bact"/>
    <property type="match status" value="1"/>
</dbReference>
<evidence type="ECO:0000259" key="7">
    <source>
        <dbReference type="Pfam" id="PF00828"/>
    </source>
</evidence>
<keyword evidence="4" id="KW-0694">RNA-binding</keyword>
<sequence>MKLNELSDNLGATSARMRVGRGVGSGKGKTAGRGVKGQKARSGVAIKGFEGGQMPIHMRMPKRGFNRPNAKTFAWINVGRIEKAITEGKLDAKKPVDEAALIASGVVRRAKDGIRLLAKGEISSKIEITVAGASKAAVEAVEKAGGTVTVTAPVKSAE</sequence>
<organism evidence="8 9">
    <name type="scientific">Hirschia baltica (strain ATCC 49814 / DSM 5838 / IFAM 1418)</name>
    <dbReference type="NCBI Taxonomy" id="582402"/>
    <lineage>
        <taxon>Bacteria</taxon>
        <taxon>Pseudomonadati</taxon>
        <taxon>Pseudomonadota</taxon>
        <taxon>Alphaproteobacteria</taxon>
        <taxon>Hyphomonadales</taxon>
        <taxon>Hyphomonadaceae</taxon>
        <taxon>Hirschia</taxon>
    </lineage>
</organism>
<dbReference type="EMBL" id="CP001678">
    <property type="protein sequence ID" value="ACT59747.1"/>
    <property type="molecule type" value="Genomic_DNA"/>
</dbReference>
<dbReference type="GO" id="GO:0003735">
    <property type="term" value="F:structural constituent of ribosome"/>
    <property type="evidence" value="ECO:0007669"/>
    <property type="project" value="InterPro"/>
</dbReference>
<gene>
    <name evidence="4" type="primary">rplO</name>
    <name evidence="8" type="ordered locus">Hbal_2064</name>
</gene>
<dbReference type="OrthoDB" id="9810293at2"/>
<dbReference type="eggNOG" id="COG0200">
    <property type="taxonomic scope" value="Bacteria"/>
</dbReference>
<dbReference type="HAMAP" id="MF_01341">
    <property type="entry name" value="Ribosomal_uL15"/>
    <property type="match status" value="1"/>
</dbReference>
<reference evidence="9" key="1">
    <citation type="journal article" date="2011" name="J. Bacteriol.">
        <title>Genome sequences of eight morphologically diverse alphaproteobacteria.</title>
        <authorList>
            <consortium name="US DOE Joint Genome Institute"/>
            <person name="Brown P.J."/>
            <person name="Kysela D.T."/>
            <person name="Buechlein A."/>
            <person name="Hemmerich C."/>
            <person name="Brun Y.V."/>
        </authorList>
    </citation>
    <scope>NUCLEOTIDE SEQUENCE [LARGE SCALE GENOMIC DNA]</scope>
    <source>
        <strain evidence="9">ATCC 49814 / DSM 5838 / IFAM 1418</strain>
    </source>
</reference>
<name>C6XLE8_HIRBI</name>
<dbReference type="RefSeq" id="WP_015827897.1">
    <property type="nucleotide sequence ID" value="NC_012982.1"/>
</dbReference>
<evidence type="ECO:0000256" key="3">
    <source>
        <dbReference type="ARBA" id="ARBA00023274"/>
    </source>
</evidence>
<dbReference type="InterPro" id="IPR036227">
    <property type="entry name" value="Ribosomal_uL15/eL18_sf"/>
</dbReference>
<dbReference type="GO" id="GO:0019843">
    <property type="term" value="F:rRNA binding"/>
    <property type="evidence" value="ECO:0007669"/>
    <property type="project" value="UniProtKB-UniRule"/>
</dbReference>
<comment type="subunit">
    <text evidence="4">Part of the 50S ribosomal subunit.</text>
</comment>
<dbReference type="InterPro" id="IPR021131">
    <property type="entry name" value="Ribosomal_uL15/eL18"/>
</dbReference>
<dbReference type="SUPFAM" id="SSF52080">
    <property type="entry name" value="Ribosomal proteins L15p and L18e"/>
    <property type="match status" value="1"/>
</dbReference>
<dbReference type="HOGENOM" id="CLU_055188_4_0_5"/>
<proteinExistence type="inferred from homology"/>
<keyword evidence="4" id="KW-0699">rRNA-binding</keyword>
<dbReference type="InterPro" id="IPR001196">
    <property type="entry name" value="Ribosomal_uL15_CS"/>
</dbReference>
<dbReference type="KEGG" id="hba:Hbal_2064"/>
<feature type="compositionally biased region" description="Gly residues" evidence="6">
    <location>
        <begin position="21"/>
        <end position="35"/>
    </location>
</feature>
<feature type="region of interest" description="Disordered" evidence="6">
    <location>
        <begin position="14"/>
        <end position="37"/>
    </location>
</feature>
<feature type="domain" description="Large ribosomal subunit protein uL15/eL18" evidence="7">
    <location>
        <begin position="76"/>
        <end position="149"/>
    </location>
</feature>
<evidence type="ECO:0000313" key="9">
    <source>
        <dbReference type="Proteomes" id="UP000002745"/>
    </source>
</evidence>
<dbReference type="GO" id="GO:0022625">
    <property type="term" value="C:cytosolic large ribosomal subunit"/>
    <property type="evidence" value="ECO:0007669"/>
    <property type="project" value="TreeGrafter"/>
</dbReference>
<dbReference type="Proteomes" id="UP000002745">
    <property type="component" value="Chromosome"/>
</dbReference>
<dbReference type="PROSITE" id="PS00475">
    <property type="entry name" value="RIBOSOMAL_L15"/>
    <property type="match status" value="1"/>
</dbReference>
<dbReference type="PANTHER" id="PTHR12934:SF11">
    <property type="entry name" value="LARGE RIBOSOMAL SUBUNIT PROTEIN UL15M"/>
    <property type="match status" value="1"/>
</dbReference>